<sequence length="237" mass="25861">MRPVAIFRHSPTEGPGYFATFLEQHGISWILLALDEGAAVPASSEQFSGLCFMGGPMSVNDPLPWIEPVCALIRDAVEKDIPVIGHCLGGQLMSKALGGTVTRNPVKEIGWGEASGEENATARHWLGSFAGRPGTVFQWHGETFSIPPGAQRLFGNVHCANQMFALGPHLGMQCHVEMTPEMIATWCEQWADEAIAVADQASVQTPELMLTQIGERLPTMRQLSEQLYAAWIKGLRH</sequence>
<protein>
    <submittedName>
        <fullName evidence="2">Glutamine amidotransferase</fullName>
    </submittedName>
</protein>
<dbReference type="PANTHER" id="PTHR42695">
    <property type="entry name" value="GLUTAMINE AMIDOTRANSFERASE YLR126C-RELATED"/>
    <property type="match status" value="1"/>
</dbReference>
<dbReference type="Gene3D" id="3.40.50.880">
    <property type="match status" value="1"/>
</dbReference>
<evidence type="ECO:0000259" key="1">
    <source>
        <dbReference type="Pfam" id="PF00117"/>
    </source>
</evidence>
<reference evidence="2 3" key="1">
    <citation type="submission" date="2015-12" db="EMBL/GenBank/DDBJ databases">
        <title>Nitrous oxide reduction kinetics distinguish bacteria harboring typical versus atypical NosZ.</title>
        <authorList>
            <person name="Yoon S."/>
            <person name="Nissen S."/>
            <person name="Park D."/>
            <person name="Sanford R.A."/>
            <person name="Loeffler F.E."/>
        </authorList>
    </citation>
    <scope>NUCLEOTIDE SEQUENCE [LARGE SCALE GENOMIC DNA]</scope>
    <source>
        <strain evidence="2 3">ATCC BAA-841</strain>
    </source>
</reference>
<dbReference type="PANTHER" id="PTHR42695:SF5">
    <property type="entry name" value="GLUTAMINE AMIDOTRANSFERASE YLR126C-RELATED"/>
    <property type="match status" value="1"/>
</dbReference>
<dbReference type="GO" id="GO:0005829">
    <property type="term" value="C:cytosol"/>
    <property type="evidence" value="ECO:0007669"/>
    <property type="project" value="TreeGrafter"/>
</dbReference>
<gene>
    <name evidence="2" type="ORF">AT959_03610</name>
</gene>
<dbReference type="EMBL" id="LODL01000007">
    <property type="protein sequence ID" value="KXB32155.1"/>
    <property type="molecule type" value="Genomic_DNA"/>
</dbReference>
<name>A0A133XMJ0_9RHOO</name>
<dbReference type="Proteomes" id="UP000070186">
    <property type="component" value="Unassembled WGS sequence"/>
</dbReference>
<keyword evidence="3" id="KW-1185">Reference proteome</keyword>
<organism evidence="2 3">
    <name type="scientific">Dechloromonas denitrificans</name>
    <dbReference type="NCBI Taxonomy" id="281362"/>
    <lineage>
        <taxon>Bacteria</taxon>
        <taxon>Pseudomonadati</taxon>
        <taxon>Pseudomonadota</taxon>
        <taxon>Betaproteobacteria</taxon>
        <taxon>Rhodocyclales</taxon>
        <taxon>Azonexaceae</taxon>
        <taxon>Dechloromonas</taxon>
    </lineage>
</organism>
<proteinExistence type="predicted"/>
<dbReference type="SUPFAM" id="SSF52317">
    <property type="entry name" value="Class I glutamine amidotransferase-like"/>
    <property type="match status" value="1"/>
</dbReference>
<dbReference type="STRING" id="281362.AT959_03610"/>
<dbReference type="CDD" id="cd01741">
    <property type="entry name" value="GATase1_1"/>
    <property type="match status" value="1"/>
</dbReference>
<accession>A0A133XMJ0</accession>
<dbReference type="InterPro" id="IPR017926">
    <property type="entry name" value="GATASE"/>
</dbReference>
<keyword evidence="2" id="KW-0808">Transferase</keyword>
<feature type="domain" description="Glutamine amidotransferase" evidence="1">
    <location>
        <begin position="44"/>
        <end position="180"/>
    </location>
</feature>
<comment type="caution">
    <text evidence="2">The sequence shown here is derived from an EMBL/GenBank/DDBJ whole genome shotgun (WGS) entry which is preliminary data.</text>
</comment>
<dbReference type="RefSeq" id="WP_066880680.1">
    <property type="nucleotide sequence ID" value="NZ_LODL01000007.1"/>
</dbReference>
<dbReference type="Pfam" id="PF00117">
    <property type="entry name" value="GATase"/>
    <property type="match status" value="1"/>
</dbReference>
<evidence type="ECO:0000313" key="3">
    <source>
        <dbReference type="Proteomes" id="UP000070186"/>
    </source>
</evidence>
<dbReference type="PROSITE" id="PS51273">
    <property type="entry name" value="GATASE_TYPE_1"/>
    <property type="match status" value="1"/>
</dbReference>
<dbReference type="GO" id="GO:0016740">
    <property type="term" value="F:transferase activity"/>
    <property type="evidence" value="ECO:0007669"/>
    <property type="project" value="UniProtKB-KW"/>
</dbReference>
<keyword evidence="2" id="KW-0315">Glutamine amidotransferase</keyword>
<dbReference type="InterPro" id="IPR044992">
    <property type="entry name" value="ChyE-like"/>
</dbReference>
<evidence type="ECO:0000313" key="2">
    <source>
        <dbReference type="EMBL" id="KXB32155.1"/>
    </source>
</evidence>
<dbReference type="InterPro" id="IPR029062">
    <property type="entry name" value="Class_I_gatase-like"/>
</dbReference>
<dbReference type="AlphaFoldDB" id="A0A133XMJ0"/>